<dbReference type="HOGENOM" id="CLU_451939_0_0_1"/>
<dbReference type="GO" id="GO:0005634">
    <property type="term" value="C:nucleus"/>
    <property type="evidence" value="ECO:0007669"/>
    <property type="project" value="UniProtKB-SubCell"/>
</dbReference>
<dbReference type="PROSITE" id="PS51179">
    <property type="entry name" value="POU_3"/>
    <property type="match status" value="1"/>
</dbReference>
<dbReference type="InterPro" id="IPR009057">
    <property type="entry name" value="Homeodomain-like_sf"/>
</dbReference>
<organism evidence="6 7">
    <name type="scientific">Ciona intestinalis</name>
    <name type="common">Transparent sea squirt</name>
    <name type="synonym">Ascidia intestinalis</name>
    <dbReference type="NCBI Taxonomy" id="7719"/>
    <lineage>
        <taxon>Eukaryota</taxon>
        <taxon>Metazoa</taxon>
        <taxon>Chordata</taxon>
        <taxon>Tunicata</taxon>
        <taxon>Ascidiacea</taxon>
        <taxon>Phlebobranchia</taxon>
        <taxon>Cionidae</taxon>
        <taxon>Ciona</taxon>
    </lineage>
</organism>
<dbReference type="Pfam" id="PF00157">
    <property type="entry name" value="Pou"/>
    <property type="match status" value="1"/>
</dbReference>
<feature type="compositionally biased region" description="Basic residues" evidence="3">
    <location>
        <begin position="271"/>
        <end position="281"/>
    </location>
</feature>
<dbReference type="Ensembl" id="ENSCINT00000013630.3">
    <property type="protein sequence ID" value="ENSCINP00000013630.3"/>
    <property type="gene ID" value="ENSCING00000006644.3"/>
</dbReference>
<dbReference type="Gene3D" id="1.10.10.60">
    <property type="entry name" value="Homeodomain-like"/>
    <property type="match status" value="2"/>
</dbReference>
<evidence type="ECO:0000256" key="2">
    <source>
        <dbReference type="RuleBase" id="RU000682"/>
    </source>
</evidence>
<evidence type="ECO:0000259" key="4">
    <source>
        <dbReference type="PROSITE" id="PS50071"/>
    </source>
</evidence>
<dbReference type="InterPro" id="IPR001356">
    <property type="entry name" value="HD"/>
</dbReference>
<dbReference type="Pfam" id="PF00046">
    <property type="entry name" value="Homeodomain"/>
    <property type="match status" value="2"/>
</dbReference>
<feature type="compositionally biased region" description="Basic and acidic residues" evidence="3">
    <location>
        <begin position="282"/>
        <end position="296"/>
    </location>
</feature>
<accession>F6U0R2</accession>
<dbReference type="GeneTree" id="ENSGT00530000067959"/>
<evidence type="ECO:0000313" key="6">
    <source>
        <dbReference type="Ensembl" id="ENSCINP00000013630.3"/>
    </source>
</evidence>
<dbReference type="Proteomes" id="UP000008144">
    <property type="component" value="Chromosome 7"/>
</dbReference>
<reference evidence="6" key="4">
    <citation type="submission" date="2025-09" db="UniProtKB">
        <authorList>
            <consortium name="Ensembl"/>
        </authorList>
    </citation>
    <scope>IDENTIFICATION</scope>
</reference>
<keyword evidence="1 2" id="KW-0238">DNA-binding</keyword>
<reference evidence="6" key="3">
    <citation type="submission" date="2025-08" db="UniProtKB">
        <authorList>
            <consortium name="Ensembl"/>
        </authorList>
    </citation>
    <scope>IDENTIFICATION</scope>
</reference>
<evidence type="ECO:0000256" key="1">
    <source>
        <dbReference type="PROSITE-ProRule" id="PRU00108"/>
    </source>
</evidence>
<dbReference type="AlphaFoldDB" id="F6U0R2"/>
<keyword evidence="1 2" id="KW-0539">Nucleus</keyword>
<feature type="region of interest" description="Disordered" evidence="3">
    <location>
        <begin position="267"/>
        <end position="329"/>
    </location>
</feature>
<reference evidence="6" key="2">
    <citation type="journal article" date="2008" name="Genome Biol.">
        <title>Improved genome assembly and evidence-based global gene model set for the chordate Ciona intestinalis: new insight into intron and operon populations.</title>
        <authorList>
            <person name="Satou Y."/>
            <person name="Mineta K."/>
            <person name="Ogasawara M."/>
            <person name="Sasakura Y."/>
            <person name="Shoguchi E."/>
            <person name="Ueno K."/>
            <person name="Yamada L."/>
            <person name="Matsumoto J."/>
            <person name="Wasserscheid J."/>
            <person name="Dewar K."/>
            <person name="Wiley G.B."/>
            <person name="Macmil S.L."/>
            <person name="Roe B.A."/>
            <person name="Zeller R.W."/>
            <person name="Hastings K.E."/>
            <person name="Lemaire P."/>
            <person name="Lindquist E."/>
            <person name="Endo T."/>
            <person name="Hotta K."/>
            <person name="Inaba K."/>
        </authorList>
    </citation>
    <scope>NUCLEOTIDE SEQUENCE [LARGE SCALE GENOMIC DNA]</scope>
    <source>
        <strain evidence="6">wild type</strain>
    </source>
</reference>
<dbReference type="CDD" id="cd00086">
    <property type="entry name" value="homeodomain"/>
    <property type="match status" value="1"/>
</dbReference>
<dbReference type="STRING" id="7719.ENSCINP00000013630"/>
<dbReference type="EMBL" id="EAAA01002382">
    <property type="status" value="NOT_ANNOTATED_CDS"/>
    <property type="molecule type" value="Genomic_DNA"/>
</dbReference>
<feature type="compositionally biased region" description="Basic and acidic residues" evidence="3">
    <location>
        <begin position="356"/>
        <end position="367"/>
    </location>
</feature>
<dbReference type="SUPFAM" id="SSF47413">
    <property type="entry name" value="lambda repressor-like DNA-binding domains"/>
    <property type="match status" value="1"/>
</dbReference>
<dbReference type="SMART" id="SM00352">
    <property type="entry name" value="POU"/>
    <property type="match status" value="1"/>
</dbReference>
<comment type="subcellular location">
    <subcellularLocation>
        <location evidence="1 2">Nucleus</location>
    </subcellularLocation>
</comment>
<dbReference type="PROSITE" id="PS50071">
    <property type="entry name" value="HOMEOBOX_2"/>
    <property type="match status" value="1"/>
</dbReference>
<reference evidence="7" key="1">
    <citation type="journal article" date="2002" name="Science">
        <title>The draft genome of Ciona intestinalis: insights into chordate and vertebrate origins.</title>
        <authorList>
            <person name="Dehal P."/>
            <person name="Satou Y."/>
            <person name="Campbell R.K."/>
            <person name="Chapman J."/>
            <person name="Degnan B."/>
            <person name="De Tomaso A."/>
            <person name="Davidson B."/>
            <person name="Di Gregorio A."/>
            <person name="Gelpke M."/>
            <person name="Goodstein D.M."/>
            <person name="Harafuji N."/>
            <person name="Hastings K.E."/>
            <person name="Ho I."/>
            <person name="Hotta K."/>
            <person name="Huang W."/>
            <person name="Kawashima T."/>
            <person name="Lemaire P."/>
            <person name="Martinez D."/>
            <person name="Meinertzhagen I.A."/>
            <person name="Necula S."/>
            <person name="Nonaka M."/>
            <person name="Putnam N."/>
            <person name="Rash S."/>
            <person name="Saiga H."/>
            <person name="Satake M."/>
            <person name="Terry A."/>
            <person name="Yamada L."/>
            <person name="Wang H.G."/>
            <person name="Awazu S."/>
            <person name="Azumi K."/>
            <person name="Boore J."/>
            <person name="Branno M."/>
            <person name="Chin-Bow S."/>
            <person name="DeSantis R."/>
            <person name="Doyle S."/>
            <person name="Francino P."/>
            <person name="Keys D.N."/>
            <person name="Haga S."/>
            <person name="Hayashi H."/>
            <person name="Hino K."/>
            <person name="Imai K.S."/>
            <person name="Inaba K."/>
            <person name="Kano S."/>
            <person name="Kobayashi K."/>
            <person name="Kobayashi M."/>
            <person name="Lee B.I."/>
            <person name="Makabe K.W."/>
            <person name="Manohar C."/>
            <person name="Matassi G."/>
            <person name="Medina M."/>
            <person name="Mochizuki Y."/>
            <person name="Mount S."/>
            <person name="Morishita T."/>
            <person name="Miura S."/>
            <person name="Nakayama A."/>
            <person name="Nishizaka S."/>
            <person name="Nomoto H."/>
            <person name="Ohta F."/>
            <person name="Oishi K."/>
            <person name="Rigoutsos I."/>
            <person name="Sano M."/>
            <person name="Sasaki A."/>
            <person name="Sasakura Y."/>
            <person name="Shoguchi E."/>
            <person name="Shin-i T."/>
            <person name="Spagnuolo A."/>
            <person name="Stainier D."/>
            <person name="Suzuki M.M."/>
            <person name="Tassy O."/>
            <person name="Takatori N."/>
            <person name="Tokuoka M."/>
            <person name="Yagi K."/>
            <person name="Yoshizaki F."/>
            <person name="Wada S."/>
            <person name="Zhang C."/>
            <person name="Hyatt P.D."/>
            <person name="Larimer F."/>
            <person name="Detter C."/>
            <person name="Doggett N."/>
            <person name="Glavina T."/>
            <person name="Hawkins T."/>
            <person name="Richardson P."/>
            <person name="Lucas S."/>
            <person name="Kohara Y."/>
            <person name="Levine M."/>
            <person name="Satoh N."/>
            <person name="Rokhsar D.S."/>
        </authorList>
    </citation>
    <scope>NUCLEOTIDE SEQUENCE [LARGE SCALE GENOMIC DNA]</scope>
</reference>
<dbReference type="InParanoid" id="F6U0R2"/>
<feature type="domain" description="Homeobox" evidence="4">
    <location>
        <begin position="154"/>
        <end position="214"/>
    </location>
</feature>
<feature type="DNA-binding region" description="Homeobox" evidence="1">
    <location>
        <begin position="156"/>
        <end position="215"/>
    </location>
</feature>
<dbReference type="SUPFAM" id="SSF46689">
    <property type="entry name" value="Homeodomain-like"/>
    <property type="match status" value="2"/>
</dbReference>
<feature type="domain" description="POU-specific" evidence="5">
    <location>
        <begin position="64"/>
        <end position="137"/>
    </location>
</feature>
<feature type="region of interest" description="Disordered" evidence="3">
    <location>
        <begin position="354"/>
        <end position="378"/>
    </location>
</feature>
<evidence type="ECO:0000256" key="3">
    <source>
        <dbReference type="SAM" id="MobiDB-lite"/>
    </source>
</evidence>
<dbReference type="GO" id="GO:0003677">
    <property type="term" value="F:DNA binding"/>
    <property type="evidence" value="ECO:0007669"/>
    <property type="project" value="UniProtKB-UniRule"/>
</dbReference>
<protein>
    <submittedName>
        <fullName evidence="6">Uncharacterized protein</fullName>
    </submittedName>
</protein>
<keyword evidence="1 2" id="KW-0371">Homeobox</keyword>
<dbReference type="Gene3D" id="1.10.260.40">
    <property type="entry name" value="lambda repressor-like DNA-binding domains"/>
    <property type="match status" value="1"/>
</dbReference>
<dbReference type="GO" id="GO:0003700">
    <property type="term" value="F:DNA-binding transcription factor activity"/>
    <property type="evidence" value="ECO:0007669"/>
    <property type="project" value="InterPro"/>
</dbReference>
<dbReference type="SMART" id="SM00389">
    <property type="entry name" value="HOX"/>
    <property type="match status" value="2"/>
</dbReference>
<evidence type="ECO:0000313" key="7">
    <source>
        <dbReference type="Proteomes" id="UP000008144"/>
    </source>
</evidence>
<dbReference type="InterPro" id="IPR010982">
    <property type="entry name" value="Lambda_DNA-bd_dom_sf"/>
</dbReference>
<proteinExistence type="predicted"/>
<sequence length="604" mass="69664">MKPINLDTQSSSDVRYLNLSNIPKSYEDVVNTVLEERQSLSVVEVDKVKGYVVNIENENQDVCDLTLTAHEVGKFATEFRTKRIWLGISIETFHSSFNSWVGEEVKFNIRDFETLDLTMEESIDLLPDLKEWLEQVEKAKAEGDVALAKFLGKDLKAKQRKCLNEKTKAKLMKLYEDTPNPTKKQMQELSKEIMIAEFSIEQWFHKKRRFDKRENRIKARLEAKKKNEERLNKEKNAYWDEKLKNLMSDYYKEKEFNKKLFERLKSEGKRTSKGRKRKLKQTTKETEKKNLMEDKVASATSEDVPPQRNLRERKNRKKYIEDESFNNDEVSVSEMQENIQQQQNDLFSHMSNSQTIEKEENDNKDNPTPHNYSDPLPPVNSIFSRQVTSTIPTSTVTKHISDQNNTTQVCSSQTPVETSPNQIMYPRNISTLCSNMKTTPVRCVIKIPSNTNLKAQQQNLINGQVSGKAKDKEFHKQTLSDMPITLTDTESKFFNSSIPICELVPQISDSTKSNTANTPHISDIGNEIPQQLLKPTPSKVAQDNFKVAGPPKLNCSKTNVLLMVFSQTHHPDISMIQFLSAQLKLSTSSVEKWFEMMRLQNNIS</sequence>
<name>F6U0R2_CIOIN</name>
<dbReference type="InterPro" id="IPR000327">
    <property type="entry name" value="POU_dom"/>
</dbReference>
<evidence type="ECO:0000259" key="5">
    <source>
        <dbReference type="PROSITE" id="PS51179"/>
    </source>
</evidence>
<keyword evidence="7" id="KW-1185">Reference proteome</keyword>